<evidence type="ECO:0000256" key="2">
    <source>
        <dbReference type="ARBA" id="ARBA00023136"/>
    </source>
</evidence>
<keyword evidence="5" id="KW-1185">Reference proteome</keyword>
<comment type="subcellular location">
    <subcellularLocation>
        <location evidence="1">Membrane</location>
    </subcellularLocation>
</comment>
<keyword evidence="3" id="KW-0732">Signal</keyword>
<evidence type="ECO:0000313" key="4">
    <source>
        <dbReference type="EMBL" id="NMN97060.1"/>
    </source>
</evidence>
<dbReference type="Proteomes" id="UP000535543">
    <property type="component" value="Unassembled WGS sequence"/>
</dbReference>
<protein>
    <recommendedName>
        <fullName evidence="6">Mce-associated membrane protein</fullName>
    </recommendedName>
</protein>
<sequence length="159" mass="17008">MRLRALAAAAAVVVVALAAAVVFLTHANDQTDQRDAQRQEYIQAARQVVLDLTTITPDNAKAVVDRILENATGEFKTEFDGRIDPFVSIVREAKVSTNGEIIDAGLESESGDGGVVLVAAKTMVTNAGSDTPQPRNFRLRVSITDVDGRLATSKVEFVP</sequence>
<organism evidence="4 5">
    <name type="scientific">Antrihabitans stalactiti</name>
    <dbReference type="NCBI Taxonomy" id="2584121"/>
    <lineage>
        <taxon>Bacteria</taxon>
        <taxon>Bacillati</taxon>
        <taxon>Actinomycetota</taxon>
        <taxon>Actinomycetes</taxon>
        <taxon>Mycobacteriales</taxon>
        <taxon>Nocardiaceae</taxon>
        <taxon>Antrihabitans</taxon>
    </lineage>
</organism>
<evidence type="ECO:0008006" key="6">
    <source>
        <dbReference type="Google" id="ProtNLM"/>
    </source>
</evidence>
<reference evidence="4 5" key="1">
    <citation type="submission" date="2019-05" db="EMBL/GenBank/DDBJ databases">
        <authorList>
            <person name="Lee S.D."/>
        </authorList>
    </citation>
    <scope>NUCLEOTIDE SEQUENCE [LARGE SCALE GENOMIC DNA]</scope>
    <source>
        <strain evidence="4 5">YC2-7</strain>
    </source>
</reference>
<dbReference type="PANTHER" id="PTHR37042:SF4">
    <property type="entry name" value="OUTER MEMBRANE PROTEIN RV1973"/>
    <property type="match status" value="1"/>
</dbReference>
<name>A0A848KLC1_9NOCA</name>
<gene>
    <name evidence="4" type="ORF">FGL95_18630</name>
</gene>
<dbReference type="AlphaFoldDB" id="A0A848KLC1"/>
<keyword evidence="2" id="KW-0472">Membrane</keyword>
<dbReference type="PANTHER" id="PTHR37042">
    <property type="entry name" value="OUTER MEMBRANE PROTEIN RV1973"/>
    <property type="match status" value="1"/>
</dbReference>
<comment type="caution">
    <text evidence="4">The sequence shown here is derived from an EMBL/GenBank/DDBJ whole genome shotgun (WGS) entry which is preliminary data.</text>
</comment>
<evidence type="ECO:0000256" key="1">
    <source>
        <dbReference type="ARBA" id="ARBA00004370"/>
    </source>
</evidence>
<evidence type="ECO:0000313" key="5">
    <source>
        <dbReference type="Proteomes" id="UP000535543"/>
    </source>
</evidence>
<feature type="chain" id="PRO_5032697654" description="Mce-associated membrane protein" evidence="3">
    <location>
        <begin position="28"/>
        <end position="159"/>
    </location>
</feature>
<dbReference type="EMBL" id="VCQU01000006">
    <property type="protein sequence ID" value="NMN97060.1"/>
    <property type="molecule type" value="Genomic_DNA"/>
</dbReference>
<feature type="signal peptide" evidence="3">
    <location>
        <begin position="1"/>
        <end position="27"/>
    </location>
</feature>
<accession>A0A848KLC1</accession>
<dbReference type="GO" id="GO:0016020">
    <property type="term" value="C:membrane"/>
    <property type="evidence" value="ECO:0007669"/>
    <property type="project" value="UniProtKB-SubCell"/>
</dbReference>
<reference evidence="4 5" key="2">
    <citation type="submission" date="2020-06" db="EMBL/GenBank/DDBJ databases">
        <title>Antribacter stalactiti gen. nov., sp. nov., a new member of the family Nacardiaceae isolated from a cave.</title>
        <authorList>
            <person name="Kim I.S."/>
        </authorList>
    </citation>
    <scope>NUCLEOTIDE SEQUENCE [LARGE SCALE GENOMIC DNA]</scope>
    <source>
        <strain evidence="4 5">YC2-7</strain>
    </source>
</reference>
<evidence type="ECO:0000256" key="3">
    <source>
        <dbReference type="SAM" id="SignalP"/>
    </source>
</evidence>
<proteinExistence type="predicted"/>